<evidence type="ECO:0000313" key="3">
    <source>
        <dbReference type="Proteomes" id="UP001148018"/>
    </source>
</evidence>
<dbReference type="EMBL" id="JANIIK010000042">
    <property type="protein sequence ID" value="KAJ3607217.1"/>
    <property type="molecule type" value="Genomic_DNA"/>
</dbReference>
<comment type="caution">
    <text evidence="2">The sequence shown here is derived from an EMBL/GenBank/DDBJ whole genome shotgun (WGS) entry which is preliminary data.</text>
</comment>
<reference evidence="2" key="1">
    <citation type="submission" date="2022-07" db="EMBL/GenBank/DDBJ databases">
        <title>Chromosome-level genome of Muraenolepis orangiensis.</title>
        <authorList>
            <person name="Kim J."/>
        </authorList>
    </citation>
    <scope>NUCLEOTIDE SEQUENCE</scope>
    <source>
        <strain evidence="2">KU_S4_2022</strain>
        <tissue evidence="2">Muscle</tissue>
    </source>
</reference>
<proteinExistence type="predicted"/>
<feature type="compositionally biased region" description="Basic and acidic residues" evidence="1">
    <location>
        <begin position="15"/>
        <end position="27"/>
    </location>
</feature>
<dbReference type="AlphaFoldDB" id="A0A9Q0EMX3"/>
<evidence type="ECO:0000313" key="2">
    <source>
        <dbReference type="EMBL" id="KAJ3607217.1"/>
    </source>
</evidence>
<gene>
    <name evidence="2" type="ORF">NHX12_026730</name>
</gene>
<evidence type="ECO:0000256" key="1">
    <source>
        <dbReference type="SAM" id="MobiDB-lite"/>
    </source>
</evidence>
<organism evidence="2 3">
    <name type="scientific">Muraenolepis orangiensis</name>
    <name type="common">Patagonian moray cod</name>
    <dbReference type="NCBI Taxonomy" id="630683"/>
    <lineage>
        <taxon>Eukaryota</taxon>
        <taxon>Metazoa</taxon>
        <taxon>Chordata</taxon>
        <taxon>Craniata</taxon>
        <taxon>Vertebrata</taxon>
        <taxon>Euteleostomi</taxon>
        <taxon>Actinopterygii</taxon>
        <taxon>Neopterygii</taxon>
        <taxon>Teleostei</taxon>
        <taxon>Neoteleostei</taxon>
        <taxon>Acanthomorphata</taxon>
        <taxon>Zeiogadaria</taxon>
        <taxon>Gadariae</taxon>
        <taxon>Gadiformes</taxon>
        <taxon>Muraenolepidoidei</taxon>
        <taxon>Muraenolepididae</taxon>
        <taxon>Muraenolepis</taxon>
    </lineage>
</organism>
<dbReference type="Proteomes" id="UP001148018">
    <property type="component" value="Unassembled WGS sequence"/>
</dbReference>
<name>A0A9Q0EMX3_9TELE</name>
<accession>A0A9Q0EMX3</accession>
<feature type="region of interest" description="Disordered" evidence="1">
    <location>
        <begin position="1"/>
        <end position="27"/>
    </location>
</feature>
<protein>
    <submittedName>
        <fullName evidence="2">Uncharacterized protein</fullName>
    </submittedName>
</protein>
<keyword evidence="3" id="KW-1185">Reference proteome</keyword>
<sequence>MREDEVTATPPVPLRSRDADESEVEVWRDDGTDCREREMMAGERCSSNAASSTLVVSDGTEQLVFVSGPGVNDEQHG</sequence>